<feature type="compositionally biased region" description="Basic and acidic residues" evidence="2">
    <location>
        <begin position="60"/>
        <end position="78"/>
    </location>
</feature>
<dbReference type="EMBL" id="CAJNOL010001139">
    <property type="protein sequence ID" value="CAF1296260.1"/>
    <property type="molecule type" value="Genomic_DNA"/>
</dbReference>
<organism evidence="4 6">
    <name type="scientific">Rotaria sordida</name>
    <dbReference type="NCBI Taxonomy" id="392033"/>
    <lineage>
        <taxon>Eukaryota</taxon>
        <taxon>Metazoa</taxon>
        <taxon>Spiralia</taxon>
        <taxon>Gnathifera</taxon>
        <taxon>Rotifera</taxon>
        <taxon>Eurotatoria</taxon>
        <taxon>Bdelloidea</taxon>
        <taxon>Philodinida</taxon>
        <taxon>Philodinidae</taxon>
        <taxon>Rotaria</taxon>
    </lineage>
</organism>
<feature type="region of interest" description="Disordered" evidence="2">
    <location>
        <begin position="1"/>
        <end position="105"/>
    </location>
</feature>
<feature type="compositionally biased region" description="Low complexity" evidence="2">
    <location>
        <begin position="4583"/>
        <end position="4592"/>
    </location>
</feature>
<protein>
    <recommendedName>
        <fullName evidence="3">AAA+ ATPase domain-containing protein</fullName>
    </recommendedName>
</protein>
<evidence type="ECO:0000313" key="6">
    <source>
        <dbReference type="Proteomes" id="UP000663854"/>
    </source>
</evidence>
<feature type="compositionally biased region" description="Polar residues" evidence="2">
    <location>
        <begin position="35"/>
        <end position="57"/>
    </location>
</feature>
<feature type="domain" description="AAA+ ATPase" evidence="3">
    <location>
        <begin position="1862"/>
        <end position="1984"/>
    </location>
</feature>
<dbReference type="Proteomes" id="UP000663870">
    <property type="component" value="Unassembled WGS sequence"/>
</dbReference>
<dbReference type="InterPro" id="IPR031248">
    <property type="entry name" value="RNF213"/>
</dbReference>
<dbReference type="InterPro" id="IPR003593">
    <property type="entry name" value="AAA+_ATPase"/>
</dbReference>
<evidence type="ECO:0000256" key="2">
    <source>
        <dbReference type="SAM" id="MobiDB-lite"/>
    </source>
</evidence>
<dbReference type="Pfam" id="PF12775">
    <property type="entry name" value="AAA_7"/>
    <property type="match status" value="1"/>
</dbReference>
<dbReference type="SMART" id="SM00382">
    <property type="entry name" value="AAA"/>
    <property type="match status" value="2"/>
</dbReference>
<evidence type="ECO:0000313" key="7">
    <source>
        <dbReference type="Proteomes" id="UP000663870"/>
    </source>
</evidence>
<dbReference type="PANTHER" id="PTHR22605:SF1">
    <property type="entry name" value="RZ-TYPE DOMAIN-CONTAINING PROTEIN"/>
    <property type="match status" value="1"/>
</dbReference>
<dbReference type="GO" id="GO:0004842">
    <property type="term" value="F:ubiquitin-protein transferase activity"/>
    <property type="evidence" value="ECO:0007669"/>
    <property type="project" value="InterPro"/>
</dbReference>
<dbReference type="GO" id="GO:0016887">
    <property type="term" value="F:ATP hydrolysis activity"/>
    <property type="evidence" value="ECO:0007669"/>
    <property type="project" value="InterPro"/>
</dbReference>
<dbReference type="PANTHER" id="PTHR22605">
    <property type="entry name" value="RZ-TYPE DOMAIN-CONTAINING PROTEIN"/>
    <property type="match status" value="1"/>
</dbReference>
<feature type="compositionally biased region" description="Basic and acidic residues" evidence="2">
    <location>
        <begin position="10"/>
        <end position="34"/>
    </location>
</feature>
<evidence type="ECO:0000256" key="1">
    <source>
        <dbReference type="SAM" id="Coils"/>
    </source>
</evidence>
<accession>A0A814LPR6</accession>
<dbReference type="EMBL" id="CAJNOH010000535">
    <property type="protein sequence ID" value="CAF1068685.1"/>
    <property type="molecule type" value="Genomic_DNA"/>
</dbReference>
<feature type="compositionally biased region" description="Polar residues" evidence="2">
    <location>
        <begin position="4552"/>
        <end position="4571"/>
    </location>
</feature>
<evidence type="ECO:0000313" key="5">
    <source>
        <dbReference type="EMBL" id="CAF1296260.1"/>
    </source>
</evidence>
<feature type="region of interest" description="Disordered" evidence="2">
    <location>
        <begin position="4552"/>
        <end position="4605"/>
    </location>
</feature>
<evidence type="ECO:0000259" key="3">
    <source>
        <dbReference type="SMART" id="SM00382"/>
    </source>
</evidence>
<dbReference type="CDD" id="cd00009">
    <property type="entry name" value="AAA"/>
    <property type="match status" value="1"/>
</dbReference>
<dbReference type="InterPro" id="IPR027417">
    <property type="entry name" value="P-loop_NTPase"/>
</dbReference>
<gene>
    <name evidence="5" type="ORF">JXQ802_LOCUS29260</name>
    <name evidence="4" type="ORF">PYM288_LOCUS18039</name>
</gene>
<feature type="domain" description="AAA+ ATPase" evidence="3">
    <location>
        <begin position="2201"/>
        <end position="2336"/>
    </location>
</feature>
<dbReference type="Gene3D" id="3.40.50.300">
    <property type="entry name" value="P-loop containing nucleotide triphosphate hydrolases"/>
    <property type="match status" value="1"/>
</dbReference>
<dbReference type="SUPFAM" id="SSF52540">
    <property type="entry name" value="P-loop containing nucleoside triphosphate hydrolases"/>
    <property type="match status" value="2"/>
</dbReference>
<feature type="coiled-coil region" evidence="1">
    <location>
        <begin position="1271"/>
        <end position="1305"/>
    </location>
</feature>
<evidence type="ECO:0000313" key="4">
    <source>
        <dbReference type="EMBL" id="CAF1068685.1"/>
    </source>
</evidence>
<dbReference type="Proteomes" id="UP000663854">
    <property type="component" value="Unassembled WGS sequence"/>
</dbReference>
<reference evidence="4" key="1">
    <citation type="submission" date="2021-02" db="EMBL/GenBank/DDBJ databases">
        <authorList>
            <person name="Nowell W R."/>
        </authorList>
    </citation>
    <scope>NUCLEOTIDE SEQUENCE</scope>
</reference>
<keyword evidence="7" id="KW-1185">Reference proteome</keyword>
<keyword evidence="1" id="KW-0175">Coiled coil</keyword>
<feature type="compositionally biased region" description="Acidic residues" evidence="2">
    <location>
        <begin position="79"/>
        <end position="102"/>
    </location>
</feature>
<comment type="caution">
    <text evidence="4">The sequence shown here is derived from an EMBL/GenBank/DDBJ whole genome shotgun (WGS) entry which is preliminary data.</text>
</comment>
<name>A0A814LPR6_9BILA</name>
<sequence length="4605" mass="542159">MSASSIEPNNDVKDNKLQRRDGIKDEFQNKDWKDNQLQNNNAKTNELQNCDDITNEFQSDDGKESRLQDDNEKYKELQVGDELEDDFQSDNEENDQRQDDDETKDKLTVVTASSEPITKGLATSRNSWTVYPITWYLLRHAEPNHSWKIQAVFGKDIKFDFNSSNALNVHRQDLDALELIIRMIGFLSINQENIIIGSVASLFASIILRNLSDKLDVILPTIYENIWASFCQGLVKLISIKIFNRENENETNNTIDLLSRMPEGKQREDVALKLLNLFCHLRCKLPRNEIMMLYTLVKSDDFSLKYLELAVSVETYIDYLSYFLKIHEDNANDFKDNIKDQLDVLLESNHLPINLSDITCILTYLKQQTDDKSIQLIQSIFQTNDTLRNKIEPYLYGRNYNISLCEFSLIRDILFRSYHSYLLHNIDRQNYLFRTLFRRNDRATDYFLCWFEYFLCETDDNWIDYQVLTRQWTECFISDQKIFPEIMEKVDSLIDLWIKVAPNKDQRSNFFVTHMVIQCFRQAFQNQYEKEKLANAKNQLRDLHDPTNPLFQLMSIAKVHNRQNKLVENLIALAASMIEIEDLELINDTFKQPSRNTFIYAILFDESFSSLSIHKTIINRLSQQWTKWEQRNILASDIRTWEKFTGEQKAIVHKIWSLVGQETKKQDHLDTVFDISQKALKTKLETNDKIITCLNTYCQEAIDKTKYDDLVKNWHARFEYENIYSIDIPSDLSNIFPLAERLNPYATAIAWQAYLDQQTKSNNKNRSIERRDLRKSIERQLSEETDDDTWLQEKTLSSDQILSTTERLECLNILQRADKILQDFQQILKHICEQGDQIPIENILCLFPDINQAENDLTLLAPLLKKETLPLLHSIISFWKDRSHIRYICTGIINLSKKISSNIDLNFLRSLYAIDEQTLSKICSLIYEKYREQIEKKCSNNILTLFSYYGSSWDLFDFLDTLTADDVYNLQEAVNDWDETLVNTKTIFDFATVKNFLDLAYAAMINKQKQLNVMLLSFEHIIKCFENIWKNNQFDSLSRCLESSALSLSSIKRIHLELTDKEQSKRRRIADILQKSNINFIRNGHHEITFDIDVKLPNQQQQQITMNDEQKEQNITFTDLSELRDRARLLEYSSNIQKSDNKERDIDKLRNFIEFVSVVETTLETLTILYTTGHPSVSKFLISEKQFLCIDGNYDELIQNNKILINLLVNWEKKLFSMYEIHVDLTYFTGDQFWLIEDYIYNPLSLSHPGYHLLRFIDIDPKLILKPDKQLEKVEDRLENLGNLLSKLRQKISCQKENLKNEKILLIETTNEGILRAILSLFQKTNTQTHIRHIFYCTTRTNWIQIRGFIYRCFYSQTFHQLIRPELLSQSIQDQFICLLRSLIKDKPNQNFRIGIITTTNIKNQQLINGLRSMCIVDILRDQDLLNKIDFQKLIQDMNKNCTLITSRITGLGKSTIIRQKIEKSNKKYVKFPIYGDFDVDTLAERLCSKYSQLQTGAIHIDIGTTANSQQLNEILYCLLLFRNFRFGHVAVSIPIETIVYIELDASPDATLNELPLFQYIIPSIIVEKVDWTTLNINNKEIQVVANYLKAIDSKVIIEQDVNPSIFQNLDLTTCVRLIQDQFLPKKDINYITWTQLSIFVAVFYHLFTGFSQCGYFLVESISYTQLQLRMDLVQTLLQSTNQFTSLSVEAVRKQQRSAASNEQTIFSDAIVRWDTIQPFTLVFTPSNEPLFVYKKPTDIPQALVKYFEFYYQILGQNKMMRNTIFPDYTTLNHSQFFLKLASLSRKYFNKSICPKCFRQYDFKQQKCDKCESKDILIRPKSFNHKDIEQFQLDISKKFEIDYVLTPDNFIKMLLIYMRIQSDIPVLIMGETGCGKTSLIQFLCQKILDEELEIFRIHAGITSNIIIKKMHNYIQKLKTYTNPEQRLWIFFDEFNTTPNIGLLKEIICERTLLGELLPDNMVFLGACNPRRQKTAKILQNDNIHVGLRKNRYEMQKLLCAGTDQRLLYTVVPIPETMLEYIWDYGYLNEPTELVYIKTMLNICKELSNDESLFNLIVRLLVQSQNHFRQIEDASSVSLRDIARFCRLYNWFLDSLIQRDITKKFKDLPNSFLRRASFIALMLCYYFRLRSTELKKIYVEKIQSIIAEVYPNVAKKSDFLTKHILEDEQIKLIDQKMEVPLNTARNRALRDNIFVLLACIVNRIPLFLCGKPGSSKSSAVQIVISNLKGKKSKDSYFQTLPELVAVSFQGSQNCTSESIIKVFERAAKYGGVRNDSEILPVIIFDEIGLAELSPHNPLKVLHAELEVDNSKYGFVGVSNWRLDASKMNRALYLSTPDPDIKDLQLTGLIIAQSMQQQIERPIVQFEKFIIDSLSQAYYNLCEHLKETQPDYENYFGLRDYYSLIKGIARDITKLKDNDKLYEIIRKQLKINFDGIFDGSTFSWQQFCDYINKQNLIVEHTCPPFNYLLDQTLCNRSSRYLMLIADSDSVIDYVERYINVQQQKQKILVRTIVGSSFPGDLLSGNTYAEDYNYQVLMDIILYAETNITLIMRQMGHLYDNLYDLFNQNFAISAKKKYCRIALGALYHPRCLVHDDFYCIVFIHKRDLDQCDPPFLNRFEKHIIDIQALVHPRHWSLSRQLYTWIDNFLPKNLGNHFPLLQHLFVDYSQDQLCNLVIDAFEQFNISIDDEEKSENIPDIINYCQEKLLHTSSFDLPLTLSIQSNSECQNLIEKYYDLRQSLTFNKLIKQYLENSTTSLQVIYTYTQIYHTIDHLSSDVEEVKLSAFRTEFELVRKVKRHYQALTNIRLLLIRVDYHGEYQHILSLKHVIQNECVSSSNRNVWIIFHLQRNLLNQINNDVLFSGWLIDMIDDLNDQELIPKQILNNPSYQNLVLQPEFCLSECIFDGDIHRCQLNFHLFDNIFDELVDRCLSKFRYINFQTIDEEYISERRHMLLQHIIEHRNNSTLKNLHLRSIIIEYLMILIKQFPSSNKTRFVDWRLDILTNAVTIAGSRSFYHAFQVTISVFYEAYLSLLLTHLEKYQFFDAYIFIMNNQDDNMQNDLSKLWIDSLKASLETIDLTIMNLDIIDISYASDLQLPCAAVEFENIRTIRKKFQELQEYNNESSSDEYDSRLDQMHTSNIYNDKFLQLMFTDQKWFQLYFHDQIAMHLADAKIQLSTNFVFDLLTSNPIRTIKQYKRLFFIEHIELNEILRLFEISLQLVSEENIRNIIREQWIEIPFGIIKSSEFYTLVLVNNEQFYQLPPKTITLEEQSIFEYQGDPMIETSLMNLIELILSSSVIQQAKNIQQITTTYSLIAKGIRDLNSYEVNNLEKLRSFISFIRCLTTLLSHKALDILKDVCKGSFDAKFDSCSEIHCFITQLQQRIKAEQSTADENTIHRALVKLELDFLKDWLADNGNSYGEILTLINDENNDLWFYSAKIFTIIDNKLDLTSTLKENHGNLPSNDKYKHLNQSLEIPNISTCKIERLMVNRLHMHLMLSVQGNEISRQLTDEYPYFIENIHEIQNGNKLNVGQRISLLAWLKYYAQMYAFALNNDSRDDILSDLDRFLTNADTPFCSTLKLFIIKQILQISKLTLEDLREIYVNRNLFWIRPFFQRSHDQQTTNVHQTLILPLPLFQGREEFERIRKIFHSTDRNNQLQKVIQECNHTQKLSYAFLCWFIEYYSCFTQPNTDIDMDFIRIIQHDFSQDLIKSFTPLGHRFLIDLCSNFSDKSYFRLQSKMIPDDIHKRLLALNIVAVFISFKAHKTIKLLGNILFNNQQQMPINYVQHLSTIYLPGLTINNIIISQMLYVRTRVQERLDQGAYIVEYGKFIYQCSEECPWMFFFEECGAPVSKSICSLCQKEIGAQGYNVLIERNPPQLRIPIPEAFEKINKYIQQEKQKICFGYYNIKNTNESTLGDKPNHLNRPVSFRFIHFLIHGLLHFLHDRNYFSDDDLKQYFKLPINTYFRDHFEKDYDLLCQTSINSQQCYIWLYKLLNHLIDDEFNKQGLLNTNENIIEIEQLIEQKLIFKHINSIDNEIIEYKKAYAEYIQKQQTLESFIDELFENEEHYPLLNFFNITTFHTLNPLDEFILKIQNLPFAEKNYPVSTYLIKRLDDYTNIQYLYSIIAFSNYLIEKFNHRIKRIDAIQTKMIYYLTQDNDRDITKKFFDDFLDAWYALTFKEVRYGCQTFKFERIVLKEKFAENTSITMLLLTSSRDDSMLLPACLKTIAELQNEIVNYFHNNIETTSNSKRKCVSLQSIRPEHIFSLNRNSLSTKLINDSIVVNYQYGKGKDIIYDYEEIEITLRNMISELVLIDTEKLNFLTYQFELYGENTSLINEVRARIKQQQIINDNRTKLSRLIMTMSHDDILHYLGSLDNIFTYIRTIAVEKLTDDITIQLFIERFIRSKSRLNDNVLRWPHFSAIQLRYIIDFYEMFEEIAFDQVLRVYMRKELVEDTFTDEERKRVLDVFSRATFENAKIAETLKSINAWISMLKRLIVRVLNANISLDVPLQLYLERTDLWSDRVSYIDLTTFQVDDDILLQHTYVVLTGLENKQKATNRSQQQQTKPAIQSVGGQRQKADTWYNQTTKATTSTKDISSKKSSGKKIRS</sequence>
<proteinExistence type="predicted"/>